<reference evidence="2" key="1">
    <citation type="submission" date="2015-04" db="UniProtKB">
        <authorList>
            <consortium name="EnsemblPlants"/>
        </authorList>
    </citation>
    <scope>IDENTIFICATION</scope>
    <source>
        <strain evidence="2">SL10</strain>
    </source>
</reference>
<dbReference type="EnsemblPlants" id="ONIVA08G13040.1">
    <property type="protein sequence ID" value="ONIVA08G13040.1"/>
    <property type="gene ID" value="ONIVA08G13040"/>
</dbReference>
<sequence>MAWYSRTTNTQAAYVPSLVDLIHGGGRPVAYRRRRGRERGRRRGRGRSRLREAAEGACGAAPAAAAGDMDRGGGHARGDVAVHVLVDTRQVAHRQIGHARGGRVVSGRCGCCPSLPRPRCRRA</sequence>
<evidence type="ECO:0000313" key="2">
    <source>
        <dbReference type="EnsemblPlants" id="ONIVA08G13040.1"/>
    </source>
</evidence>
<feature type="compositionally biased region" description="Basic residues" evidence="1">
    <location>
        <begin position="30"/>
        <end position="48"/>
    </location>
</feature>
<dbReference type="HOGENOM" id="CLU_2018944_0_0_1"/>
<evidence type="ECO:0000313" key="3">
    <source>
        <dbReference type="Proteomes" id="UP000006591"/>
    </source>
</evidence>
<dbReference type="AlphaFoldDB" id="A0A0E0IAX6"/>
<keyword evidence="3" id="KW-1185">Reference proteome</keyword>
<reference evidence="2" key="2">
    <citation type="submission" date="2018-04" db="EMBL/GenBank/DDBJ databases">
        <title>OnivRS2 (Oryza nivara Reference Sequence Version 2).</title>
        <authorList>
            <person name="Zhang J."/>
            <person name="Kudrna D."/>
            <person name="Lee S."/>
            <person name="Talag J."/>
            <person name="Rajasekar S."/>
            <person name="Welchert J."/>
            <person name="Hsing Y.-I."/>
            <person name="Wing R.A."/>
        </authorList>
    </citation>
    <scope>NUCLEOTIDE SEQUENCE [LARGE SCALE GENOMIC DNA]</scope>
    <source>
        <strain evidence="2">SL10</strain>
    </source>
</reference>
<organism evidence="2">
    <name type="scientific">Oryza nivara</name>
    <name type="common">Indian wild rice</name>
    <name type="synonym">Oryza sativa f. spontanea</name>
    <dbReference type="NCBI Taxonomy" id="4536"/>
    <lineage>
        <taxon>Eukaryota</taxon>
        <taxon>Viridiplantae</taxon>
        <taxon>Streptophyta</taxon>
        <taxon>Embryophyta</taxon>
        <taxon>Tracheophyta</taxon>
        <taxon>Spermatophyta</taxon>
        <taxon>Magnoliopsida</taxon>
        <taxon>Liliopsida</taxon>
        <taxon>Poales</taxon>
        <taxon>Poaceae</taxon>
        <taxon>BOP clade</taxon>
        <taxon>Oryzoideae</taxon>
        <taxon>Oryzeae</taxon>
        <taxon>Oryzinae</taxon>
        <taxon>Oryza</taxon>
    </lineage>
</organism>
<evidence type="ECO:0000256" key="1">
    <source>
        <dbReference type="SAM" id="MobiDB-lite"/>
    </source>
</evidence>
<accession>A0A0E0IAX6</accession>
<name>A0A0E0IAX6_ORYNI</name>
<proteinExistence type="predicted"/>
<feature type="region of interest" description="Disordered" evidence="1">
    <location>
        <begin position="30"/>
        <end position="55"/>
    </location>
</feature>
<protein>
    <submittedName>
        <fullName evidence="2">Uncharacterized protein</fullName>
    </submittedName>
</protein>
<dbReference type="Gramene" id="ONIVA08G13040.1">
    <property type="protein sequence ID" value="ONIVA08G13040.1"/>
    <property type="gene ID" value="ONIVA08G13040"/>
</dbReference>
<dbReference type="Proteomes" id="UP000006591">
    <property type="component" value="Chromosome 8"/>
</dbReference>